<protein>
    <recommendedName>
        <fullName evidence="3">CCDC81-like prokaryotic HU domain-containing protein</fullName>
    </recommendedName>
</protein>
<organism evidence="1 2">
    <name type="scientific">Jiella pelagia</name>
    <dbReference type="NCBI Taxonomy" id="2986949"/>
    <lineage>
        <taxon>Bacteria</taxon>
        <taxon>Pseudomonadati</taxon>
        <taxon>Pseudomonadota</taxon>
        <taxon>Alphaproteobacteria</taxon>
        <taxon>Hyphomicrobiales</taxon>
        <taxon>Aurantimonadaceae</taxon>
        <taxon>Jiella</taxon>
    </lineage>
</organism>
<keyword evidence="2" id="KW-1185">Reference proteome</keyword>
<reference evidence="1" key="1">
    <citation type="submission" date="2022-12" db="EMBL/GenBank/DDBJ databases">
        <title>Jiella pelagia sp. nov., isolated from phosphonate enriched culture of Northwest Pacific surface seawater.</title>
        <authorList>
            <person name="Shin D.Y."/>
            <person name="Hwang C.Y."/>
        </authorList>
    </citation>
    <scope>NUCLEOTIDE SEQUENCE</scope>
    <source>
        <strain evidence="1">HL-NP1</strain>
    </source>
</reference>
<name>A0ABY7BZ12_9HYPH</name>
<accession>A0ABY7BZ12</accession>
<dbReference type="Proteomes" id="UP001164020">
    <property type="component" value="Chromosome"/>
</dbReference>
<dbReference type="RefSeq" id="WP_268881441.1">
    <property type="nucleotide sequence ID" value="NZ_CP114029.1"/>
</dbReference>
<evidence type="ECO:0008006" key="3">
    <source>
        <dbReference type="Google" id="ProtNLM"/>
    </source>
</evidence>
<proteinExistence type="predicted"/>
<dbReference type="EMBL" id="CP114029">
    <property type="protein sequence ID" value="WAP69003.1"/>
    <property type="molecule type" value="Genomic_DNA"/>
</dbReference>
<gene>
    <name evidence="1" type="ORF">OH818_01310</name>
</gene>
<evidence type="ECO:0000313" key="1">
    <source>
        <dbReference type="EMBL" id="WAP69003.1"/>
    </source>
</evidence>
<evidence type="ECO:0000313" key="2">
    <source>
        <dbReference type="Proteomes" id="UP001164020"/>
    </source>
</evidence>
<sequence length="361" mass="37632">MPGTSARSPCRPTITASSTGRCASSWRICPPPSLSLSDALDCGRSWELPVLIAHLIEAACQAEEDQPTLVWATGMVDADLNPQTAEYHVLLKLELSRPLFCEAEANGHKAVMVVPPPQHPEERRQIEAFAAEFGADLTLASSLADVLAAFDMELDSGEPDALRGRDTVSGAADGNQKSAQGFAAAAEGNGRPGPGRLILAFGGTAALVLAVGLAFFFSEHSTPAPDAGREPERASLPAAENLAVDGLYAENRAACQDKIYTGAQLAIQPASRVAGGFTLKASEGLCGIRLRNLSDQVQKLFVDARLTSLAIPGGASVLSGGQLSSGETTLLYFARAPTPLAADATTRDASGRESHVSISIE</sequence>